<dbReference type="GO" id="GO:0006826">
    <property type="term" value="P:iron ion transport"/>
    <property type="evidence" value="ECO:0007669"/>
    <property type="project" value="InterPro"/>
</dbReference>
<dbReference type="EMBL" id="RCNU01000016">
    <property type="protein sequence ID" value="RWQ91856.1"/>
    <property type="molecule type" value="Genomic_DNA"/>
</dbReference>
<proteinExistence type="inferred from homology"/>
<comment type="similarity">
    <text evidence="1 6">Belongs to the ferritin family.</text>
</comment>
<keyword evidence="9" id="KW-1185">Reference proteome</keyword>
<dbReference type="VEuPathDB" id="FungiDB:C8Q69DRAFT_488861"/>
<evidence type="ECO:0000256" key="2">
    <source>
        <dbReference type="ARBA" id="ARBA00022434"/>
    </source>
</evidence>
<dbReference type="GO" id="GO:0004322">
    <property type="term" value="F:ferroxidase activity"/>
    <property type="evidence" value="ECO:0007669"/>
    <property type="project" value="UniProtKB-EC"/>
</dbReference>
<evidence type="ECO:0000313" key="8">
    <source>
        <dbReference type="EMBL" id="RWQ91856.1"/>
    </source>
</evidence>
<dbReference type="Pfam" id="PF00210">
    <property type="entry name" value="Ferritin"/>
    <property type="match status" value="1"/>
</dbReference>
<protein>
    <recommendedName>
        <fullName evidence="6">Ferritin</fullName>
        <ecNumber evidence="6">1.16.3.1</ecNumber>
    </recommendedName>
</protein>
<dbReference type="GO" id="GO:0006879">
    <property type="term" value="P:intracellular iron ion homeostasis"/>
    <property type="evidence" value="ECO:0007669"/>
    <property type="project" value="UniProtKB-KW"/>
</dbReference>
<comment type="caution">
    <text evidence="8">The sequence shown here is derived from an EMBL/GenBank/DDBJ whole genome shotgun (WGS) entry which is preliminary data.</text>
</comment>
<dbReference type="Gene3D" id="1.20.1260.10">
    <property type="match status" value="1"/>
</dbReference>
<dbReference type="PANTHER" id="PTHR11431:SF75">
    <property type="entry name" value="FERRITIN"/>
    <property type="match status" value="1"/>
</dbReference>
<dbReference type="InterPro" id="IPR009040">
    <property type="entry name" value="Ferritin-like_diiron"/>
</dbReference>
<dbReference type="Proteomes" id="UP000283841">
    <property type="component" value="Unassembled WGS sequence"/>
</dbReference>
<dbReference type="GeneID" id="39601351"/>
<dbReference type="GO" id="GO:0005737">
    <property type="term" value="C:cytoplasm"/>
    <property type="evidence" value="ECO:0007669"/>
    <property type="project" value="TreeGrafter"/>
</dbReference>
<evidence type="ECO:0000256" key="3">
    <source>
        <dbReference type="ARBA" id="ARBA00022723"/>
    </source>
</evidence>
<keyword evidence="4 5" id="KW-0408">Iron</keyword>
<dbReference type="GO" id="GO:0008198">
    <property type="term" value="F:ferrous iron binding"/>
    <property type="evidence" value="ECO:0007669"/>
    <property type="project" value="TreeGrafter"/>
</dbReference>
<keyword evidence="2 6" id="KW-0409">Iron storage</keyword>
<dbReference type="GO" id="GO:0008199">
    <property type="term" value="F:ferric iron binding"/>
    <property type="evidence" value="ECO:0007669"/>
    <property type="project" value="InterPro"/>
</dbReference>
<dbReference type="SUPFAM" id="SSF47240">
    <property type="entry name" value="Ferritin-like"/>
    <property type="match status" value="1"/>
</dbReference>
<evidence type="ECO:0000313" key="9">
    <source>
        <dbReference type="Proteomes" id="UP000283841"/>
    </source>
</evidence>
<comment type="catalytic activity">
    <reaction evidence="6">
        <text>4 Fe(2+) + O2 + 4 H(+) = 4 Fe(3+) + 2 H2O</text>
        <dbReference type="Rhea" id="RHEA:11148"/>
        <dbReference type="ChEBI" id="CHEBI:15377"/>
        <dbReference type="ChEBI" id="CHEBI:15378"/>
        <dbReference type="ChEBI" id="CHEBI:15379"/>
        <dbReference type="ChEBI" id="CHEBI:29033"/>
        <dbReference type="ChEBI" id="CHEBI:29034"/>
        <dbReference type="EC" id="1.16.3.1"/>
    </reaction>
</comment>
<evidence type="ECO:0000256" key="1">
    <source>
        <dbReference type="ARBA" id="ARBA00007513"/>
    </source>
</evidence>
<evidence type="ECO:0000259" key="7">
    <source>
        <dbReference type="PROSITE" id="PS50905"/>
    </source>
</evidence>
<dbReference type="InterPro" id="IPR009078">
    <property type="entry name" value="Ferritin-like_SF"/>
</dbReference>
<dbReference type="PANTHER" id="PTHR11431">
    <property type="entry name" value="FERRITIN"/>
    <property type="match status" value="1"/>
</dbReference>
<dbReference type="EC" id="1.16.3.1" evidence="6"/>
<feature type="domain" description="Ferritin-like diiron" evidence="7">
    <location>
        <begin position="27"/>
        <end position="179"/>
    </location>
</feature>
<gene>
    <name evidence="8" type="ORF">C8Q69DRAFT_488861</name>
</gene>
<feature type="binding site" evidence="5">
    <location>
        <position position="44"/>
    </location>
    <ligand>
        <name>Fe cation</name>
        <dbReference type="ChEBI" id="CHEBI:24875"/>
        <label>1</label>
    </ligand>
</feature>
<dbReference type="InterPro" id="IPR012347">
    <property type="entry name" value="Ferritin-like"/>
</dbReference>
<dbReference type="AlphaFoldDB" id="A0A443HJC5"/>
<dbReference type="InterPro" id="IPR008331">
    <property type="entry name" value="Ferritin_DPS_dom"/>
</dbReference>
<sequence length="233" mass="26813">MAHSTEEAKRVIAEMANTNLDDFVRDKTFTIELEESVRGHIHEELTTWMFYRKLAADCARTNIALHGFSMLWQRRATECLADMYWLEKYLISRGGRSKPTAIEAPKIEWPDHPVEPVHPVREALSIEKNVLQDLERLCALAQKCNNHSLTDAIQTKFLRKESKHVKDIGDLLQQVVRVSKQPGHGLYHLDKELRCHKGRIPWCLQNDPDCQEPVFAEISQCDVSRGHASSHHS</sequence>
<organism evidence="8 9">
    <name type="scientific">Byssochlamys spectabilis</name>
    <name type="common">Paecilomyces variotii</name>
    <dbReference type="NCBI Taxonomy" id="264951"/>
    <lineage>
        <taxon>Eukaryota</taxon>
        <taxon>Fungi</taxon>
        <taxon>Dikarya</taxon>
        <taxon>Ascomycota</taxon>
        <taxon>Pezizomycotina</taxon>
        <taxon>Eurotiomycetes</taxon>
        <taxon>Eurotiomycetidae</taxon>
        <taxon>Eurotiales</taxon>
        <taxon>Thermoascaceae</taxon>
        <taxon>Paecilomyces</taxon>
    </lineage>
</organism>
<dbReference type="OrthoDB" id="186462at2759"/>
<dbReference type="STRING" id="264951.A0A443HJC5"/>
<name>A0A443HJC5_BYSSP</name>
<evidence type="ECO:0000256" key="4">
    <source>
        <dbReference type="ARBA" id="ARBA00023004"/>
    </source>
</evidence>
<dbReference type="PROSITE" id="PS50905">
    <property type="entry name" value="FERRITIN_LIKE"/>
    <property type="match status" value="1"/>
</dbReference>
<keyword evidence="6" id="KW-0560">Oxidoreductase</keyword>
<dbReference type="InterPro" id="IPR001519">
    <property type="entry name" value="Ferritin"/>
</dbReference>
<dbReference type="RefSeq" id="XP_028481501.1">
    <property type="nucleotide sequence ID" value="XM_028632074.1"/>
</dbReference>
<evidence type="ECO:0000256" key="5">
    <source>
        <dbReference type="PIRSR" id="PIRSR601519-1"/>
    </source>
</evidence>
<reference evidence="8 9" key="1">
    <citation type="journal article" date="2018" name="Front. Microbiol.">
        <title>Genomic and genetic insights into a cosmopolitan fungus, Paecilomyces variotii (Eurotiales).</title>
        <authorList>
            <person name="Urquhart A.S."/>
            <person name="Mondo S.J."/>
            <person name="Makela M.R."/>
            <person name="Hane J.K."/>
            <person name="Wiebenga A."/>
            <person name="He G."/>
            <person name="Mihaltcheva S."/>
            <person name="Pangilinan J."/>
            <person name="Lipzen A."/>
            <person name="Barry K."/>
            <person name="de Vries R.P."/>
            <person name="Grigoriev I.V."/>
            <person name="Idnurm A."/>
        </authorList>
    </citation>
    <scope>NUCLEOTIDE SEQUENCE [LARGE SCALE GENOMIC DNA]</scope>
    <source>
        <strain evidence="8 9">CBS 101075</strain>
    </source>
</reference>
<evidence type="ECO:0000256" key="6">
    <source>
        <dbReference type="RuleBase" id="RU361145"/>
    </source>
</evidence>
<keyword evidence="3 5" id="KW-0479">Metal-binding</keyword>
<accession>A0A443HJC5</accession>
<comment type="function">
    <text evidence="6">Stores iron in a soluble, non-toxic, readily available form. Important for iron homeostasis. Iron is taken up in the ferrous form and deposited as ferric hydroxides after oxidation.</text>
</comment>
<feature type="binding site" evidence="5">
    <location>
        <position position="127"/>
    </location>
    <ligand>
        <name>Fe cation</name>
        <dbReference type="ChEBI" id="CHEBI:24875"/>
        <label>1</label>
    </ligand>
</feature>